<dbReference type="EMBL" id="CP108090">
    <property type="protein sequence ID" value="WUQ14835.1"/>
    <property type="molecule type" value="Genomic_DNA"/>
</dbReference>
<reference evidence="1" key="1">
    <citation type="submission" date="2022-10" db="EMBL/GenBank/DDBJ databases">
        <title>The complete genomes of actinobacterial strains from the NBC collection.</title>
        <authorList>
            <person name="Joergensen T.S."/>
            <person name="Alvarez Arevalo M."/>
            <person name="Sterndorff E.B."/>
            <person name="Faurdal D."/>
            <person name="Vuksanovic O."/>
            <person name="Mourched A.-S."/>
            <person name="Charusanti P."/>
            <person name="Shaw S."/>
            <person name="Blin K."/>
            <person name="Weber T."/>
        </authorList>
    </citation>
    <scope>NUCLEOTIDE SEQUENCE</scope>
    <source>
        <strain evidence="1">NBC_00248</strain>
    </source>
</reference>
<dbReference type="InterPro" id="IPR025630">
    <property type="entry name" value="DUF4288"/>
</dbReference>
<dbReference type="Pfam" id="PF14119">
    <property type="entry name" value="DUF4288"/>
    <property type="match status" value="1"/>
</dbReference>
<organism evidence="1 2">
    <name type="scientific">Streptomyces virginiae</name>
    <name type="common">Streptomyces cinnamonensis</name>
    <dbReference type="NCBI Taxonomy" id="1961"/>
    <lineage>
        <taxon>Bacteria</taxon>
        <taxon>Bacillati</taxon>
        <taxon>Actinomycetota</taxon>
        <taxon>Actinomycetes</taxon>
        <taxon>Kitasatosporales</taxon>
        <taxon>Streptomycetaceae</taxon>
        <taxon>Streptomyces</taxon>
    </lineage>
</organism>
<accession>A0ABZ1TH90</accession>
<protein>
    <submittedName>
        <fullName evidence="1">DUF4288 domain-containing protein</fullName>
    </submittedName>
</protein>
<dbReference type="RefSeq" id="WP_328963494.1">
    <property type="nucleotide sequence ID" value="NZ_CP108090.1"/>
</dbReference>
<gene>
    <name evidence="1" type="ORF">OG517_27395</name>
</gene>
<evidence type="ECO:0000313" key="1">
    <source>
        <dbReference type="EMBL" id="WUQ14835.1"/>
    </source>
</evidence>
<sequence>MISADPAFGLSWFSCRIRFAHMSSGSNVLLYSVSVFLFQADDYAAGLQKALARGRREEKIYTNAEGGTARIAMVEVEALDMLDAIEDGVEVACLWSDDIVPNPFPMDFTFQPAASKPTNSV</sequence>
<evidence type="ECO:0000313" key="2">
    <source>
        <dbReference type="Proteomes" id="UP001432039"/>
    </source>
</evidence>
<proteinExistence type="predicted"/>
<keyword evidence="2" id="KW-1185">Reference proteome</keyword>
<name>A0ABZ1TH90_STRVG</name>
<dbReference type="Proteomes" id="UP001432039">
    <property type="component" value="Chromosome"/>
</dbReference>